<dbReference type="InterPro" id="IPR001163">
    <property type="entry name" value="Sm_dom_euk/arc"/>
</dbReference>
<dbReference type="GO" id="GO:1990726">
    <property type="term" value="C:Lsm1-7-Pat1 complex"/>
    <property type="evidence" value="ECO:0007669"/>
    <property type="project" value="TreeGrafter"/>
</dbReference>
<dbReference type="GO" id="GO:0097526">
    <property type="term" value="C:spliceosomal tri-snRNP complex"/>
    <property type="evidence" value="ECO:0007669"/>
    <property type="project" value="TreeGrafter"/>
</dbReference>
<feature type="domain" description="Sm" evidence="3">
    <location>
        <begin position="24"/>
        <end position="81"/>
    </location>
</feature>
<dbReference type="GO" id="GO:0005688">
    <property type="term" value="C:U6 snRNP"/>
    <property type="evidence" value="ECO:0007669"/>
    <property type="project" value="TreeGrafter"/>
</dbReference>
<reference evidence="4" key="1">
    <citation type="submission" date="2023-09" db="UniProtKB">
        <authorList>
            <consortium name="Ensembl"/>
        </authorList>
    </citation>
    <scope>IDENTIFICATION</scope>
</reference>
<dbReference type="Pfam" id="PF01423">
    <property type="entry name" value="LSM"/>
    <property type="match status" value="1"/>
</dbReference>
<proteinExistence type="inferred from homology"/>
<dbReference type="InterPro" id="IPR044641">
    <property type="entry name" value="Lsm7/SmG-like"/>
</dbReference>
<comment type="similarity">
    <text evidence="1">Belongs to the snRNP Sm proteins family.</text>
</comment>
<dbReference type="PANTHER" id="PTHR10553:SF5">
    <property type="entry name" value="U6 SNRNA-ASSOCIATED SM-LIKE PROTEIN LSM7"/>
    <property type="match status" value="1"/>
</dbReference>
<dbReference type="SMART" id="SM00651">
    <property type="entry name" value="Sm"/>
    <property type="match status" value="1"/>
</dbReference>
<organism evidence="4">
    <name type="scientific">Castor canadensis</name>
    <name type="common">American beaver</name>
    <dbReference type="NCBI Taxonomy" id="51338"/>
    <lineage>
        <taxon>Eukaryota</taxon>
        <taxon>Metazoa</taxon>
        <taxon>Chordata</taxon>
        <taxon>Craniata</taxon>
        <taxon>Vertebrata</taxon>
        <taxon>Euteleostomi</taxon>
        <taxon>Mammalia</taxon>
        <taxon>Eutheria</taxon>
        <taxon>Euarchontoglires</taxon>
        <taxon>Glires</taxon>
        <taxon>Rodentia</taxon>
        <taxon>Castorimorpha</taxon>
        <taxon>Castoridae</taxon>
        <taxon>Castor</taxon>
    </lineage>
</organism>
<gene>
    <name evidence="4" type="primary">Lsm7</name>
</gene>
<evidence type="ECO:0000259" key="3">
    <source>
        <dbReference type="SMART" id="SM00651"/>
    </source>
</evidence>
<dbReference type="GO" id="GO:0005689">
    <property type="term" value="C:U12-type spliceosomal complex"/>
    <property type="evidence" value="ECO:0007669"/>
    <property type="project" value="TreeGrafter"/>
</dbReference>
<dbReference type="InterPro" id="IPR010920">
    <property type="entry name" value="LSM_dom_sf"/>
</dbReference>
<protein>
    <recommendedName>
        <fullName evidence="3">Sm domain-containing protein</fullName>
    </recommendedName>
</protein>
<dbReference type="GO" id="GO:0003723">
    <property type="term" value="F:RNA binding"/>
    <property type="evidence" value="ECO:0007669"/>
    <property type="project" value="TreeGrafter"/>
</dbReference>
<name>A0A8C0XUC9_CASCN</name>
<dbReference type="SUPFAM" id="SSF50182">
    <property type="entry name" value="Sm-like ribonucleoproteins"/>
    <property type="match status" value="1"/>
</dbReference>
<evidence type="ECO:0000256" key="2">
    <source>
        <dbReference type="ARBA" id="ARBA00023274"/>
    </source>
</evidence>
<sequence>GYSPHLRRYAFPQDKEKKKKESILDLSKYIDKTIRVKFQGGREASGILKGFDPLLNLVLDGTIEYMRGEPAWGCSVSRATPLPTEGQTHGTLWLDTAGCVGSPRPGQGRHICCIP</sequence>
<accession>A0A8C0XUC9</accession>
<evidence type="ECO:0000256" key="1">
    <source>
        <dbReference type="ARBA" id="ARBA00006850"/>
    </source>
</evidence>
<dbReference type="Gene3D" id="2.30.30.100">
    <property type="match status" value="1"/>
</dbReference>
<dbReference type="GO" id="GO:0071013">
    <property type="term" value="C:catalytic step 2 spliceosome"/>
    <property type="evidence" value="ECO:0007669"/>
    <property type="project" value="TreeGrafter"/>
</dbReference>
<dbReference type="PANTHER" id="PTHR10553">
    <property type="entry name" value="SMALL NUCLEAR RIBONUCLEOPROTEIN"/>
    <property type="match status" value="1"/>
</dbReference>
<keyword evidence="2" id="KW-0687">Ribonucleoprotein</keyword>
<dbReference type="GO" id="GO:0071004">
    <property type="term" value="C:U2-type prespliceosome"/>
    <property type="evidence" value="ECO:0007669"/>
    <property type="project" value="TreeGrafter"/>
</dbReference>
<evidence type="ECO:0000313" key="4">
    <source>
        <dbReference type="Ensembl" id="ENSCCNP00000031675.1"/>
    </source>
</evidence>
<dbReference type="Ensembl" id="ENSCCNT00000039828.1">
    <property type="protein sequence ID" value="ENSCCNP00000031675.1"/>
    <property type="gene ID" value="ENSCCNG00000030153.1"/>
</dbReference>
<dbReference type="AlphaFoldDB" id="A0A8C0XUC9"/>